<dbReference type="PANTHER" id="PTHR43649:SF12">
    <property type="entry name" value="DIACETYLCHITOBIOSE BINDING PROTEIN DASA"/>
    <property type="match status" value="1"/>
</dbReference>
<dbReference type="Gene3D" id="3.40.190.10">
    <property type="entry name" value="Periplasmic binding protein-like II"/>
    <property type="match status" value="1"/>
</dbReference>
<sequence length="413" mass="43437">MTKMTKLMGATAVAMAMGTAAYADGHACAADGRLSIIGNEFPAIQSVAALAQSCDGVESEANLTADHQSLNVPGMTGNPAEYTTAIVANSSIVALINNDVIQPLDNLVAQYGADIPDHMKISVNGEIMAIAFMANAQHLVYRADILEAAGLEVPTSYEEVLAAAETIREQGLLENPLGGAYASGWNLAQEFNNMYIGHGGEFFEPGTANVAINNEAGIATLEMMKALSEYMNPDFLTHDSNATSAEWEAGNVALMNMWGSRTGVLMDDEGAAEEVYSNTMVSGPLMVGDSGVPATTLWWDGWTVSKNISDEDAAATFQAMAHAVSPALLNDETMSQAVWLIDGFEPQTVNEGVLATVSAGAKPYPMVPYQGLLHTALGNELSDFMQGNESAEQALADVEAAYTAAATEAGFIQ</sequence>
<dbReference type="AlphaFoldDB" id="A0A1Y5SGK5"/>
<evidence type="ECO:0000256" key="3">
    <source>
        <dbReference type="SAM" id="SignalP"/>
    </source>
</evidence>
<comment type="similarity">
    <text evidence="2">Belongs to the bacterial solute-binding protein 1 family.</text>
</comment>
<reference evidence="4 5" key="1">
    <citation type="submission" date="2017-03" db="EMBL/GenBank/DDBJ databases">
        <authorList>
            <person name="Afonso C.L."/>
            <person name="Miller P.J."/>
            <person name="Scott M.A."/>
            <person name="Spackman E."/>
            <person name="Goraichik I."/>
            <person name="Dimitrov K.M."/>
            <person name="Suarez D.L."/>
            <person name="Swayne D.E."/>
        </authorList>
    </citation>
    <scope>NUCLEOTIDE SEQUENCE [LARGE SCALE GENOMIC DNA]</scope>
    <source>
        <strain evidence="4 5">CECT 8397</strain>
    </source>
</reference>
<keyword evidence="5" id="KW-1185">Reference proteome</keyword>
<keyword evidence="3" id="KW-0732">Signal</keyword>
<protein>
    <submittedName>
        <fullName evidence="4">Bacterial extracellular solute-binding protein</fullName>
    </submittedName>
</protein>
<dbReference type="RefSeq" id="WP_143515427.1">
    <property type="nucleotide sequence ID" value="NZ_FWFT01000003.1"/>
</dbReference>
<dbReference type="InterPro" id="IPR050490">
    <property type="entry name" value="Bact_solute-bd_prot1"/>
</dbReference>
<dbReference type="EMBL" id="FWFT01000003">
    <property type="protein sequence ID" value="SLN40384.1"/>
    <property type="molecule type" value="Genomic_DNA"/>
</dbReference>
<name>A0A1Y5SGK5_9RHOB</name>
<evidence type="ECO:0000313" key="4">
    <source>
        <dbReference type="EMBL" id="SLN40384.1"/>
    </source>
</evidence>
<dbReference type="PANTHER" id="PTHR43649">
    <property type="entry name" value="ARABINOSE-BINDING PROTEIN-RELATED"/>
    <property type="match status" value="1"/>
</dbReference>
<evidence type="ECO:0000256" key="1">
    <source>
        <dbReference type="ARBA" id="ARBA00004418"/>
    </source>
</evidence>
<dbReference type="InterPro" id="IPR006059">
    <property type="entry name" value="SBP"/>
</dbReference>
<dbReference type="Proteomes" id="UP000193623">
    <property type="component" value="Unassembled WGS sequence"/>
</dbReference>
<accession>A0A1Y5SGK5</accession>
<dbReference type="GO" id="GO:0042597">
    <property type="term" value="C:periplasmic space"/>
    <property type="evidence" value="ECO:0007669"/>
    <property type="project" value="UniProtKB-SubCell"/>
</dbReference>
<comment type="subcellular location">
    <subcellularLocation>
        <location evidence="1">Periplasm</location>
    </subcellularLocation>
</comment>
<organism evidence="4 5">
    <name type="scientific">Pseudooctadecabacter jejudonensis</name>
    <dbReference type="NCBI Taxonomy" id="1391910"/>
    <lineage>
        <taxon>Bacteria</taxon>
        <taxon>Pseudomonadati</taxon>
        <taxon>Pseudomonadota</taxon>
        <taxon>Alphaproteobacteria</taxon>
        <taxon>Rhodobacterales</taxon>
        <taxon>Paracoccaceae</taxon>
        <taxon>Pseudooctadecabacter</taxon>
    </lineage>
</organism>
<dbReference type="OrthoDB" id="7532544at2"/>
<gene>
    <name evidence="4" type="ORF">PSJ8397_02005</name>
</gene>
<feature type="chain" id="PRO_5012305985" evidence="3">
    <location>
        <begin position="24"/>
        <end position="413"/>
    </location>
</feature>
<evidence type="ECO:0000313" key="5">
    <source>
        <dbReference type="Proteomes" id="UP000193623"/>
    </source>
</evidence>
<feature type="signal peptide" evidence="3">
    <location>
        <begin position="1"/>
        <end position="23"/>
    </location>
</feature>
<evidence type="ECO:0000256" key="2">
    <source>
        <dbReference type="ARBA" id="ARBA00008520"/>
    </source>
</evidence>
<dbReference type="Pfam" id="PF01547">
    <property type="entry name" value="SBP_bac_1"/>
    <property type="match status" value="1"/>
</dbReference>
<dbReference type="SUPFAM" id="SSF53850">
    <property type="entry name" value="Periplasmic binding protein-like II"/>
    <property type="match status" value="1"/>
</dbReference>
<proteinExistence type="inferred from homology"/>